<evidence type="ECO:0000313" key="1">
    <source>
        <dbReference type="EMBL" id="MDT3724270.1"/>
    </source>
</evidence>
<evidence type="ECO:0000313" key="2">
    <source>
        <dbReference type="Proteomes" id="UP001181313"/>
    </source>
</evidence>
<organism evidence="1 2">
    <name type="scientific">Streptomyces althioticus subsp. attaecolombicae</name>
    <dbReference type="NCBI Taxonomy" id="3075534"/>
    <lineage>
        <taxon>Bacteria</taxon>
        <taxon>Bacillati</taxon>
        <taxon>Actinomycetota</taxon>
        <taxon>Actinomycetes</taxon>
        <taxon>Kitasatosporales</taxon>
        <taxon>Streptomycetaceae</taxon>
        <taxon>Streptomyces</taxon>
        <taxon>Streptomyces althioticus group</taxon>
    </lineage>
</organism>
<dbReference type="EMBL" id="JAVSGH010000004">
    <property type="protein sequence ID" value="MDT3724270.1"/>
    <property type="molecule type" value="Genomic_DNA"/>
</dbReference>
<dbReference type="RefSeq" id="WP_139118551.1">
    <property type="nucleotide sequence ID" value="NZ_JAVSGH010000004.1"/>
</dbReference>
<comment type="caution">
    <text evidence="1">The sequence shown here is derived from an EMBL/GenBank/DDBJ whole genome shotgun (WGS) entry which is preliminary data.</text>
</comment>
<name>A0ABU3HVH3_9ACTN</name>
<protein>
    <submittedName>
        <fullName evidence="1">Uncharacterized protein</fullName>
    </submittedName>
</protein>
<dbReference type="Proteomes" id="UP001181313">
    <property type="component" value="Unassembled WGS sequence"/>
</dbReference>
<proteinExistence type="predicted"/>
<gene>
    <name evidence="1" type="ORF">ROS62_04960</name>
</gene>
<keyword evidence="2" id="KW-1185">Reference proteome</keyword>
<reference evidence="1" key="1">
    <citation type="submission" date="2024-05" db="EMBL/GenBank/DDBJ databases">
        <title>30 novel species of actinomycetes from the DSMZ collection.</title>
        <authorList>
            <person name="Nouioui I."/>
        </authorList>
    </citation>
    <scope>NUCLEOTIDE SEQUENCE</scope>
    <source>
        <strain evidence="1">DSM 41972</strain>
    </source>
</reference>
<accession>A0ABU3HVH3</accession>
<sequence length="163" mass="18391">MLTCADIGCSNPVRQTGKRATYSNKRFCSDACRARTSRLTRLQTKLKNLGLPLTLRCVKCGESIVRESEAQRQCNPKRETASPVCRAEAAHKAAENEARSIANREFFDGYGVRNYRITCADPMCGKEANFPVLRGKRRRYCTEKCWKRVYQSRTGAVAKESGK</sequence>